<organism evidence="1 2">
    <name type="scientific">Smittium mucronatum</name>
    <dbReference type="NCBI Taxonomy" id="133383"/>
    <lineage>
        <taxon>Eukaryota</taxon>
        <taxon>Fungi</taxon>
        <taxon>Fungi incertae sedis</taxon>
        <taxon>Zoopagomycota</taxon>
        <taxon>Kickxellomycotina</taxon>
        <taxon>Harpellomycetes</taxon>
        <taxon>Harpellales</taxon>
        <taxon>Legeriomycetaceae</taxon>
        <taxon>Smittium</taxon>
    </lineage>
</organism>
<dbReference type="OrthoDB" id="5581782at2759"/>
<sequence>MRFYSSNNDRNISIEQEFSNAMNQALKDLGTKSNSVKSYELDIDLQGDHKPIPVRKSHDHPQSIARLKSCIPKGDLQEAFSIISSMKLSNSLANDNDIVQLPSNTSSNPAVGNNMVINDTLVFDILLDIAGNCTDNQSIFHLINIFSKEFNRNYNKKFVKMKQLHTARILDVLTHSRFGDLPDRVYCGKKALVFLKQVGYADDINISNHSEYFLAMTIRAHGYAENVKRILYINNVLSGAPSSPVIKAQIVIAFSNCLHLNLAKEVLLSLIKGAVQKDSKEFGFIIQAMLSVANGMSELGYLFESIDFWDQILATNKISNFELVSVGLDPVAIKLQFYINSLRCMVPFMIFSERFHNSATIKSLNSGRVEKMFQDHDLIKLLKTGWLKFGEKLSSSSSISALDMNVSNGNNSLQYELLLMKINALCLVVFKEDFTIDDVNKYYSRLKQYKKLTQSDYIFLLWTCALYRNYSNNLRFEWGSSLLYDALSSLKPSSVSNRLFLPAILFTFPFSHITKSPALDIEGPGLSPDRAFLIPLDKTMFRPVMYPNKTLLEISGLSGKYRIRWSRQMHIVYLWSTTLFSSITLFKSQYSRLKDLSDSAISRLESSVDFLSHDIVTRIKDEKYYLHLFSMCSNEFKFSSFAINDIYKDLQECIREIADNPSIDKSKYLTVPLIVAILDCCATTIRKSYSEYSTENHETIDENGKKESIHESASIIRNRAFSIMLEMINESSLLDLSNDPQIERGVIRCCFAFLNMGGITTKQEYEIIKEGESILKKYFEKSKPSSSENGQKMSAPTEKMILSHYCTNLEKFKWAFNLYQELYQINYISKVFSNGLSELMSNEIKEKVSLIQKNLMISEEHLNIPTYFELEIMVYASRAYLQQFLITFEEDSYQHFDRFLAIYKTVIKELSKKGNFYRNMYIWETESIIISNGLTDYFFGEINIPISGFDVDPGNELNLEGPKKLEILRFILETANTFLSYIYELVEIKKKKKKSKTNFKYSKISPKSGNKSPSEFAIDVSGSESSSALKGSQTKLKSFYPSPSMLNILPNRLKQLKTLKDAFNSEPTNPNVIASTELIKDNNLEYLKTYLKI</sequence>
<accession>A0A1R0GUR9</accession>
<dbReference type="AlphaFoldDB" id="A0A1R0GUR9"/>
<proteinExistence type="predicted"/>
<gene>
    <name evidence="1" type="ORF">AYI68_g5259</name>
</gene>
<dbReference type="EMBL" id="LSSL01003292">
    <property type="protein sequence ID" value="OLY80642.1"/>
    <property type="molecule type" value="Genomic_DNA"/>
</dbReference>
<reference evidence="1 2" key="1">
    <citation type="journal article" date="2016" name="Mol. Biol. Evol.">
        <title>Genome-Wide Survey of Gut Fungi (Harpellales) Reveals the First Horizontally Transferred Ubiquitin Gene from a Mosquito Host.</title>
        <authorList>
            <person name="Wang Y."/>
            <person name="White M.M."/>
            <person name="Kvist S."/>
            <person name="Moncalvo J.M."/>
        </authorList>
    </citation>
    <scope>NUCLEOTIDE SEQUENCE [LARGE SCALE GENOMIC DNA]</scope>
    <source>
        <strain evidence="1 2">ALG-7-W6</strain>
    </source>
</reference>
<comment type="caution">
    <text evidence="1">The sequence shown here is derived from an EMBL/GenBank/DDBJ whole genome shotgun (WGS) entry which is preliminary data.</text>
</comment>
<dbReference type="Proteomes" id="UP000187455">
    <property type="component" value="Unassembled WGS sequence"/>
</dbReference>
<dbReference type="STRING" id="133383.A0A1R0GUR9"/>
<evidence type="ECO:0000313" key="2">
    <source>
        <dbReference type="Proteomes" id="UP000187455"/>
    </source>
</evidence>
<name>A0A1R0GUR9_9FUNG</name>
<evidence type="ECO:0000313" key="1">
    <source>
        <dbReference type="EMBL" id="OLY80642.1"/>
    </source>
</evidence>
<protein>
    <submittedName>
        <fullName evidence="1">Uncharacterized protein</fullName>
    </submittedName>
</protein>
<keyword evidence="2" id="KW-1185">Reference proteome</keyword>